<feature type="compositionally biased region" description="Basic residues" evidence="2">
    <location>
        <begin position="1211"/>
        <end position="1220"/>
    </location>
</feature>
<accession>A0AAE0BU13</accession>
<keyword evidence="1" id="KW-0175">Coiled coil</keyword>
<reference evidence="3 4" key="1">
    <citation type="journal article" date="2015" name="Genome Biol. Evol.">
        <title>Comparative Genomics of a Bacterivorous Green Alga Reveals Evolutionary Causalities and Consequences of Phago-Mixotrophic Mode of Nutrition.</title>
        <authorList>
            <person name="Burns J.A."/>
            <person name="Paasch A."/>
            <person name="Narechania A."/>
            <person name="Kim E."/>
        </authorList>
    </citation>
    <scope>NUCLEOTIDE SEQUENCE [LARGE SCALE GENOMIC DNA]</scope>
    <source>
        <strain evidence="3 4">PLY_AMNH</strain>
    </source>
</reference>
<sequence>MAFDRFEPKDTHLSYHELRKTMSEADESSLYGDESLNNSPSLGSRKPRVHMTPSVLQARLDSVDLIEGRKDWHNIQEVIRYAFGTLQQENDNCFTAVRSLEQKLISKATKESIAQQASVVSLLQQEVDSKVNLDELHSFLKEKASSEDINQRFQETISSVDRQLAEKVDTTHLDTTLRRHSAALAAMGDGLRQRMASSEEGAHTSLENVRQTLQLGVKGLEERVDGMEVTLVANGMLQERLAELESQIVKNNSSISREADDFATALNAERGERRKTCQQLEDMHVRLSATMQGHWSDASQRQNETDAAIHNLHEVTAQLQAELRSERALRLEAEAAAERALGQQLETLADEQQHKFNKGMEAVQLAVEELTGQVVTKKQHSGDLQQHQDDFRGELAGLREHLESSKWEAERAETSLREYKKHAGAQLRATEEKASSMAGRLEAQTSSLEQLKKQLTSGLRQLERLQGEKKEEMQQLREESDAVRAGILADLHASVRELSLADEAQRQTLEESLSRQPSFSDIRSDVQALSEEVKGWLKDKADVAVVEKMVGVTGKQMKQAAEDIARQVEGVASDMSRQVEGVASDMNRQVEGVASDMNRQVEGVAKDVADQMARTSAELSREQIRLAQEHSKVEVQVQQLDERVDGLAAKTTLSAQQGDVLQSELGHLRDKFEVEIKRAVDDIYSSVHEGHTRLQDGHKRLQQANHRLEELVSSDTLSRQHMVELQQGQLDRLAEALQGSQIQSNDVLQTSERQLESLRETLTKTMEQTEVHMESKIENVKGRLEAAHSSLQTDVESLLASMHQSTEDAEKAREEKGMMQSEVWESRLAVVQSKLQKEGAELVSGVREEMNAQVSGVREEVSVKLERKADLSEMISRHGELTDMISRKVAYLDLEAWSCARLDGADKSLEELRLELDKQRGSLEAAVKHTASVEQVVAEKAAAVDLEERMSAVLAHLGDTEARTGRELGEVEARLSTAVSQCHLQLEEHAPMLQSSEKQIEQLAEALVVEKKHTRSQLDEFHSAHEQLGATVKIQWEETCRGLDLAADAARQAQSHTELTEQQLRGLVMNLEGSQALLQENLMQERSDRMLALVPFREAIEQTTALATSHEQTSTGLDAAAELVHKLREALDGVSTELREALRQERQERLDREREMHCSFRDMEALIIDERDDTRRRMDAIGRSLQEVMMELQGTQLQVQRHPADNSASRRFSHGSHRRDKRLELEGPDRTY</sequence>
<name>A0AAE0BU13_9CHLO</name>
<feature type="region of interest" description="Disordered" evidence="2">
    <location>
        <begin position="26"/>
        <end position="50"/>
    </location>
</feature>
<keyword evidence="4" id="KW-1185">Reference proteome</keyword>
<organism evidence="3 4">
    <name type="scientific">Cymbomonas tetramitiformis</name>
    <dbReference type="NCBI Taxonomy" id="36881"/>
    <lineage>
        <taxon>Eukaryota</taxon>
        <taxon>Viridiplantae</taxon>
        <taxon>Chlorophyta</taxon>
        <taxon>Pyramimonadophyceae</taxon>
        <taxon>Pyramimonadales</taxon>
        <taxon>Pyramimonadaceae</taxon>
        <taxon>Cymbomonas</taxon>
    </lineage>
</organism>
<evidence type="ECO:0000256" key="2">
    <source>
        <dbReference type="SAM" id="MobiDB-lite"/>
    </source>
</evidence>
<comment type="caution">
    <text evidence="3">The sequence shown here is derived from an EMBL/GenBank/DDBJ whole genome shotgun (WGS) entry which is preliminary data.</text>
</comment>
<evidence type="ECO:0000256" key="1">
    <source>
        <dbReference type="SAM" id="Coils"/>
    </source>
</evidence>
<protein>
    <submittedName>
        <fullName evidence="3">Uncharacterized protein</fullName>
    </submittedName>
</protein>
<feature type="coiled-coil region" evidence="1">
    <location>
        <begin position="902"/>
        <end position="929"/>
    </location>
</feature>
<dbReference type="EMBL" id="LGRX02033285">
    <property type="protein sequence ID" value="KAK3241894.1"/>
    <property type="molecule type" value="Genomic_DNA"/>
</dbReference>
<dbReference type="Proteomes" id="UP001190700">
    <property type="component" value="Unassembled WGS sequence"/>
</dbReference>
<feature type="region of interest" description="Disordered" evidence="2">
    <location>
        <begin position="420"/>
        <end position="445"/>
    </location>
</feature>
<feature type="coiled-coil region" evidence="1">
    <location>
        <begin position="448"/>
        <end position="482"/>
    </location>
</feature>
<feature type="compositionally biased region" description="Basic and acidic residues" evidence="2">
    <location>
        <begin position="1221"/>
        <end position="1232"/>
    </location>
</feature>
<evidence type="ECO:0000313" key="4">
    <source>
        <dbReference type="Proteomes" id="UP001190700"/>
    </source>
</evidence>
<proteinExistence type="predicted"/>
<evidence type="ECO:0000313" key="3">
    <source>
        <dbReference type="EMBL" id="KAK3241894.1"/>
    </source>
</evidence>
<feature type="region of interest" description="Disordered" evidence="2">
    <location>
        <begin position="1196"/>
        <end position="1232"/>
    </location>
</feature>
<gene>
    <name evidence="3" type="ORF">CYMTET_48376</name>
</gene>
<dbReference type="AlphaFoldDB" id="A0AAE0BU13"/>